<feature type="transmembrane region" description="Helical" evidence="6">
    <location>
        <begin position="145"/>
        <end position="164"/>
    </location>
</feature>
<feature type="transmembrane region" description="Helical" evidence="6">
    <location>
        <begin position="118"/>
        <end position="138"/>
    </location>
</feature>
<dbReference type="Proteomes" id="UP000190395">
    <property type="component" value="Unassembled WGS sequence"/>
</dbReference>
<comment type="subcellular location">
    <subcellularLocation>
        <location evidence="1">Membrane</location>
        <topology evidence="1">Multi-pass membrane protein</topology>
    </subcellularLocation>
</comment>
<feature type="transmembrane region" description="Helical" evidence="6">
    <location>
        <begin position="91"/>
        <end position="112"/>
    </location>
</feature>
<dbReference type="OrthoDB" id="5419261at2"/>
<dbReference type="Gene3D" id="1.20.1540.10">
    <property type="entry name" value="Rhomboid-like"/>
    <property type="match status" value="1"/>
</dbReference>
<dbReference type="InterPro" id="IPR022764">
    <property type="entry name" value="Peptidase_S54_rhomboid_dom"/>
</dbReference>
<evidence type="ECO:0000256" key="5">
    <source>
        <dbReference type="SAM" id="MobiDB-lite"/>
    </source>
</evidence>
<keyword evidence="3 6" id="KW-1133">Transmembrane helix</keyword>
<reference evidence="8 9" key="1">
    <citation type="submission" date="2017-02" db="EMBL/GenBank/DDBJ databases">
        <authorList>
            <person name="Peterson S.W."/>
        </authorList>
    </citation>
    <scope>NUCLEOTIDE SEQUENCE [LARGE SCALE GENOMIC DNA]</scope>
    <source>
        <strain evidence="8 9">ATCC BAA-909</strain>
    </source>
</reference>
<dbReference type="AlphaFoldDB" id="A0A1T4M7N1"/>
<dbReference type="PANTHER" id="PTHR43066">
    <property type="entry name" value="RHOMBOID-RELATED PROTEIN"/>
    <property type="match status" value="1"/>
</dbReference>
<evidence type="ECO:0000256" key="1">
    <source>
        <dbReference type="ARBA" id="ARBA00004141"/>
    </source>
</evidence>
<feature type="transmembrane region" description="Helical" evidence="6">
    <location>
        <begin position="170"/>
        <end position="187"/>
    </location>
</feature>
<keyword evidence="4 6" id="KW-0472">Membrane</keyword>
<dbReference type="GeneID" id="303367049"/>
<dbReference type="RefSeq" id="WP_078930543.1">
    <property type="nucleotide sequence ID" value="NZ_FUXC01000003.1"/>
</dbReference>
<proteinExistence type="predicted"/>
<organism evidence="8 9">
    <name type="scientific">Treponema berlinense</name>
    <dbReference type="NCBI Taxonomy" id="225004"/>
    <lineage>
        <taxon>Bacteria</taxon>
        <taxon>Pseudomonadati</taxon>
        <taxon>Spirochaetota</taxon>
        <taxon>Spirochaetia</taxon>
        <taxon>Spirochaetales</taxon>
        <taxon>Treponemataceae</taxon>
        <taxon>Treponema</taxon>
    </lineage>
</organism>
<evidence type="ECO:0000256" key="6">
    <source>
        <dbReference type="SAM" id="Phobius"/>
    </source>
</evidence>
<feature type="compositionally biased region" description="Low complexity" evidence="5">
    <location>
        <begin position="195"/>
        <end position="214"/>
    </location>
</feature>
<evidence type="ECO:0000256" key="4">
    <source>
        <dbReference type="ARBA" id="ARBA00023136"/>
    </source>
</evidence>
<sequence>MKKHLRVSYNAPVSLTFSIFCSFIFLADYFIFKHKLIPLLFTVPGNKNFDWLYPFSYVRLFTHVFGHIDAAHLLGNLTFILLIGPLMEEKYGSAMIALMLTVTAFVTGMINACFIPSSLLGASGIAFMLILLASISTIEKNQLPLSFILLIAVFVLKEFISPSASNVSTIAHIAGGLCGSLFGFLVAPKTARSQKTAASKTKAQQKKQPAQQSSENSYKNSAQKDSDETIVGTIQL</sequence>
<feature type="transmembrane region" description="Helical" evidence="6">
    <location>
        <begin position="60"/>
        <end position="84"/>
    </location>
</feature>
<dbReference type="GO" id="GO:0016020">
    <property type="term" value="C:membrane"/>
    <property type="evidence" value="ECO:0007669"/>
    <property type="project" value="UniProtKB-SubCell"/>
</dbReference>
<dbReference type="STRING" id="225004.SAMN02745152_00791"/>
<feature type="region of interest" description="Disordered" evidence="5">
    <location>
        <begin position="195"/>
        <end position="236"/>
    </location>
</feature>
<evidence type="ECO:0000313" key="9">
    <source>
        <dbReference type="Proteomes" id="UP000190395"/>
    </source>
</evidence>
<evidence type="ECO:0000256" key="3">
    <source>
        <dbReference type="ARBA" id="ARBA00022989"/>
    </source>
</evidence>
<dbReference type="GO" id="GO:0004252">
    <property type="term" value="F:serine-type endopeptidase activity"/>
    <property type="evidence" value="ECO:0007669"/>
    <property type="project" value="InterPro"/>
</dbReference>
<dbReference type="InterPro" id="IPR035952">
    <property type="entry name" value="Rhomboid-like_sf"/>
</dbReference>
<keyword evidence="9" id="KW-1185">Reference proteome</keyword>
<accession>A0A1T4M7N1</accession>
<dbReference type="EMBL" id="FUXC01000003">
    <property type="protein sequence ID" value="SJZ62932.1"/>
    <property type="molecule type" value="Genomic_DNA"/>
</dbReference>
<evidence type="ECO:0000259" key="7">
    <source>
        <dbReference type="Pfam" id="PF01694"/>
    </source>
</evidence>
<dbReference type="SUPFAM" id="SSF144091">
    <property type="entry name" value="Rhomboid-like"/>
    <property type="match status" value="1"/>
</dbReference>
<feature type="transmembrane region" description="Helical" evidence="6">
    <location>
        <begin position="12"/>
        <end position="32"/>
    </location>
</feature>
<gene>
    <name evidence="8" type="ORF">SAMN02745152_00791</name>
</gene>
<feature type="domain" description="Peptidase S54 rhomboid" evidence="7">
    <location>
        <begin position="56"/>
        <end position="187"/>
    </location>
</feature>
<dbReference type="Pfam" id="PF01694">
    <property type="entry name" value="Rhomboid"/>
    <property type="match status" value="1"/>
</dbReference>
<evidence type="ECO:0000256" key="2">
    <source>
        <dbReference type="ARBA" id="ARBA00022692"/>
    </source>
</evidence>
<evidence type="ECO:0000313" key="8">
    <source>
        <dbReference type="EMBL" id="SJZ62932.1"/>
    </source>
</evidence>
<name>A0A1T4M7N1_9SPIR</name>
<protein>
    <submittedName>
        <fullName evidence="8">Rhomboid family protein</fullName>
    </submittedName>
</protein>
<keyword evidence="2 6" id="KW-0812">Transmembrane</keyword>